<accession>A0A9W6S2I2</accession>
<comment type="caution">
    <text evidence="1">The sequence shown here is derived from an EMBL/GenBank/DDBJ whole genome shotgun (WGS) entry which is preliminary data.</text>
</comment>
<keyword evidence="2" id="KW-1185">Reference proteome</keyword>
<dbReference type="EMBL" id="BSTK01000005">
    <property type="protein sequence ID" value="GLY86056.1"/>
    <property type="molecule type" value="Genomic_DNA"/>
</dbReference>
<evidence type="ECO:0000313" key="1">
    <source>
        <dbReference type="EMBL" id="GLY86056.1"/>
    </source>
</evidence>
<dbReference type="AlphaFoldDB" id="A0A9W6S2I2"/>
<gene>
    <name evidence="1" type="ORF">Airi02_039850</name>
</gene>
<organism evidence="1 2">
    <name type="scientific">Actinoallomurus iriomotensis</name>
    <dbReference type="NCBI Taxonomy" id="478107"/>
    <lineage>
        <taxon>Bacteria</taxon>
        <taxon>Bacillati</taxon>
        <taxon>Actinomycetota</taxon>
        <taxon>Actinomycetes</taxon>
        <taxon>Streptosporangiales</taxon>
        <taxon>Thermomonosporaceae</taxon>
        <taxon>Actinoallomurus</taxon>
    </lineage>
</organism>
<sequence>MSEDISIVASNVSDKLADERPYLELHVIVCRECDYTTGTPLSEEQTIYARHNDHYDATGHNRFWKYTIGRSRGRIGRTVNDL</sequence>
<proteinExistence type="predicted"/>
<evidence type="ECO:0000313" key="2">
    <source>
        <dbReference type="Proteomes" id="UP001165074"/>
    </source>
</evidence>
<reference evidence="1" key="1">
    <citation type="submission" date="2023-03" db="EMBL/GenBank/DDBJ databases">
        <title>Actinoallomurus iriomotensis NBRC 103684.</title>
        <authorList>
            <person name="Ichikawa N."/>
            <person name="Sato H."/>
            <person name="Tonouchi N."/>
        </authorList>
    </citation>
    <scope>NUCLEOTIDE SEQUENCE</scope>
    <source>
        <strain evidence="1">NBRC 103684</strain>
    </source>
</reference>
<protein>
    <submittedName>
        <fullName evidence="1">Uncharacterized protein</fullName>
    </submittedName>
</protein>
<dbReference type="RefSeq" id="WP_285573549.1">
    <property type="nucleotide sequence ID" value="NZ_BSTK01000005.1"/>
</dbReference>
<dbReference type="Proteomes" id="UP001165074">
    <property type="component" value="Unassembled WGS sequence"/>
</dbReference>
<name>A0A9W6S2I2_9ACTN</name>